<evidence type="ECO:0000256" key="11">
    <source>
        <dbReference type="RuleBase" id="RU364144"/>
    </source>
</evidence>
<protein>
    <recommendedName>
        <fullName evidence="4 11">Mediator of RNA polymerase II transcription subunit 8</fullName>
    </recommendedName>
    <alternativeName>
        <fullName evidence="10 11">Mediator complex subunit 8</fullName>
    </alternativeName>
</protein>
<evidence type="ECO:0000256" key="1">
    <source>
        <dbReference type="ARBA" id="ARBA00004123"/>
    </source>
</evidence>
<dbReference type="OrthoDB" id="5329317at2759"/>
<dbReference type="Gene3D" id="6.10.250.2610">
    <property type="match status" value="1"/>
</dbReference>
<organism evidence="13 14">
    <name type="scientific">Aspergillus sydowii CBS 593.65</name>
    <dbReference type="NCBI Taxonomy" id="1036612"/>
    <lineage>
        <taxon>Eukaryota</taxon>
        <taxon>Fungi</taxon>
        <taxon>Dikarya</taxon>
        <taxon>Ascomycota</taxon>
        <taxon>Pezizomycotina</taxon>
        <taxon>Eurotiomycetes</taxon>
        <taxon>Eurotiomycetidae</taxon>
        <taxon>Eurotiales</taxon>
        <taxon>Aspergillaceae</taxon>
        <taxon>Aspergillus</taxon>
        <taxon>Aspergillus subgen. Nidulantes</taxon>
    </lineage>
</organism>
<accession>A0A1L9TXA3</accession>
<evidence type="ECO:0000256" key="5">
    <source>
        <dbReference type="ARBA" id="ARBA00023015"/>
    </source>
</evidence>
<dbReference type="GO" id="GO:0003712">
    <property type="term" value="F:transcription coregulator activity"/>
    <property type="evidence" value="ECO:0007669"/>
    <property type="project" value="InterPro"/>
</dbReference>
<gene>
    <name evidence="11" type="primary">MED8</name>
    <name evidence="13" type="ORF">ASPSYDRAFT_38766</name>
</gene>
<evidence type="ECO:0000313" key="14">
    <source>
        <dbReference type="Proteomes" id="UP000184356"/>
    </source>
</evidence>
<dbReference type="AlphaFoldDB" id="A0A1L9TXA3"/>
<comment type="subunit">
    <text evidence="3 11">Component of the Mediator complex.</text>
</comment>
<evidence type="ECO:0000256" key="12">
    <source>
        <dbReference type="SAM" id="MobiDB-lite"/>
    </source>
</evidence>
<evidence type="ECO:0000256" key="4">
    <source>
        <dbReference type="ARBA" id="ARBA00020637"/>
    </source>
</evidence>
<dbReference type="GO" id="GO:0006357">
    <property type="term" value="P:regulation of transcription by RNA polymerase II"/>
    <property type="evidence" value="ECO:0007669"/>
    <property type="project" value="InterPro"/>
</dbReference>
<dbReference type="PANTHER" id="PTHR13074">
    <property type="entry name" value="MEDIATOR OF RNA POLYMERASE II TRANSCRIPTION SUBUNIT 8"/>
    <property type="match status" value="1"/>
</dbReference>
<evidence type="ECO:0000256" key="3">
    <source>
        <dbReference type="ARBA" id="ARBA00011837"/>
    </source>
</evidence>
<evidence type="ECO:0000256" key="7">
    <source>
        <dbReference type="ARBA" id="ARBA00023163"/>
    </source>
</evidence>
<feature type="compositionally biased region" description="Acidic residues" evidence="12">
    <location>
        <begin position="190"/>
        <end position="203"/>
    </location>
</feature>
<dbReference type="PANTHER" id="PTHR13074:SF9">
    <property type="entry name" value="MEDIATOR OF RNA POLYMERASE II TRANSCRIPTION SUBUNIT 8"/>
    <property type="match status" value="1"/>
</dbReference>
<dbReference type="Gene3D" id="1.20.58.1710">
    <property type="match status" value="1"/>
</dbReference>
<dbReference type="Pfam" id="PF10232">
    <property type="entry name" value="Med8"/>
    <property type="match status" value="1"/>
</dbReference>
<keyword evidence="7 11" id="KW-0804">Transcription</keyword>
<keyword evidence="5 11" id="KW-0805">Transcription regulation</keyword>
<evidence type="ECO:0000256" key="8">
    <source>
        <dbReference type="ARBA" id="ARBA00023242"/>
    </source>
</evidence>
<dbReference type="EMBL" id="KV878582">
    <property type="protein sequence ID" value="OJJ64084.1"/>
    <property type="molecule type" value="Genomic_DNA"/>
</dbReference>
<comment type="subcellular location">
    <subcellularLocation>
        <location evidence="1 11">Nucleus</location>
    </subcellularLocation>
</comment>
<comment type="function">
    <text evidence="9 11">Component of the Mediator complex, a coactivator involved in the regulated transcription of nearly all RNA polymerase II-dependent genes. Mediator functions as a bridge to convey information from gene-specific regulatory proteins to the basal RNA polymerase II transcription machinery. Mediator is recruited to promoters by direct interactions with regulatory proteins and serves as a scaffold for the assembly of a functional preinitiation complex with RNA polymerase II and the general transcription factors.</text>
</comment>
<evidence type="ECO:0000313" key="13">
    <source>
        <dbReference type="EMBL" id="OJJ64084.1"/>
    </source>
</evidence>
<dbReference type="STRING" id="1036612.A0A1L9TXA3"/>
<reference evidence="14" key="1">
    <citation type="journal article" date="2017" name="Genome Biol.">
        <title>Comparative genomics reveals high biological diversity and specific adaptations in the industrially and medically important fungal genus Aspergillus.</title>
        <authorList>
            <person name="de Vries R.P."/>
            <person name="Riley R."/>
            <person name="Wiebenga A."/>
            <person name="Aguilar-Osorio G."/>
            <person name="Amillis S."/>
            <person name="Uchima C.A."/>
            <person name="Anderluh G."/>
            <person name="Asadollahi M."/>
            <person name="Askin M."/>
            <person name="Barry K."/>
            <person name="Battaglia E."/>
            <person name="Bayram O."/>
            <person name="Benocci T."/>
            <person name="Braus-Stromeyer S.A."/>
            <person name="Caldana C."/>
            <person name="Canovas D."/>
            <person name="Cerqueira G.C."/>
            <person name="Chen F."/>
            <person name="Chen W."/>
            <person name="Choi C."/>
            <person name="Clum A."/>
            <person name="Dos Santos R.A."/>
            <person name="Damasio A.R."/>
            <person name="Diallinas G."/>
            <person name="Emri T."/>
            <person name="Fekete E."/>
            <person name="Flipphi M."/>
            <person name="Freyberg S."/>
            <person name="Gallo A."/>
            <person name="Gournas C."/>
            <person name="Habgood R."/>
            <person name="Hainaut M."/>
            <person name="Harispe M.L."/>
            <person name="Henrissat B."/>
            <person name="Hilden K.S."/>
            <person name="Hope R."/>
            <person name="Hossain A."/>
            <person name="Karabika E."/>
            <person name="Karaffa L."/>
            <person name="Karanyi Z."/>
            <person name="Krasevec N."/>
            <person name="Kuo A."/>
            <person name="Kusch H."/>
            <person name="LaButti K."/>
            <person name="Lagendijk E.L."/>
            <person name="Lapidus A."/>
            <person name="Levasseur A."/>
            <person name="Lindquist E."/>
            <person name="Lipzen A."/>
            <person name="Logrieco A.F."/>
            <person name="MacCabe A."/>
            <person name="Maekelae M.R."/>
            <person name="Malavazi I."/>
            <person name="Melin P."/>
            <person name="Meyer V."/>
            <person name="Mielnichuk N."/>
            <person name="Miskei M."/>
            <person name="Molnar A.P."/>
            <person name="Mule G."/>
            <person name="Ngan C.Y."/>
            <person name="Orejas M."/>
            <person name="Orosz E."/>
            <person name="Ouedraogo J.P."/>
            <person name="Overkamp K.M."/>
            <person name="Park H.-S."/>
            <person name="Perrone G."/>
            <person name="Piumi F."/>
            <person name="Punt P.J."/>
            <person name="Ram A.F."/>
            <person name="Ramon A."/>
            <person name="Rauscher S."/>
            <person name="Record E."/>
            <person name="Riano-Pachon D.M."/>
            <person name="Robert V."/>
            <person name="Roehrig J."/>
            <person name="Ruller R."/>
            <person name="Salamov A."/>
            <person name="Salih N.S."/>
            <person name="Samson R.A."/>
            <person name="Sandor E."/>
            <person name="Sanguinetti M."/>
            <person name="Schuetze T."/>
            <person name="Sepcic K."/>
            <person name="Shelest E."/>
            <person name="Sherlock G."/>
            <person name="Sophianopoulou V."/>
            <person name="Squina F.M."/>
            <person name="Sun H."/>
            <person name="Susca A."/>
            <person name="Todd R.B."/>
            <person name="Tsang A."/>
            <person name="Unkles S.E."/>
            <person name="van de Wiele N."/>
            <person name="van Rossen-Uffink D."/>
            <person name="Oliveira J.V."/>
            <person name="Vesth T.C."/>
            <person name="Visser J."/>
            <person name="Yu J.-H."/>
            <person name="Zhou M."/>
            <person name="Andersen M.R."/>
            <person name="Archer D.B."/>
            <person name="Baker S.E."/>
            <person name="Benoit I."/>
            <person name="Brakhage A.A."/>
            <person name="Braus G.H."/>
            <person name="Fischer R."/>
            <person name="Frisvad J.C."/>
            <person name="Goldman G.H."/>
            <person name="Houbraken J."/>
            <person name="Oakley B."/>
            <person name="Pocsi I."/>
            <person name="Scazzocchio C."/>
            <person name="Seiboth B."/>
            <person name="vanKuyk P.A."/>
            <person name="Wortman J."/>
            <person name="Dyer P.S."/>
            <person name="Grigoriev I.V."/>
        </authorList>
    </citation>
    <scope>NUCLEOTIDE SEQUENCE [LARGE SCALE GENOMIC DNA]</scope>
    <source>
        <strain evidence="14">CBS 593.65</strain>
    </source>
</reference>
<keyword evidence="14" id="KW-1185">Reference proteome</keyword>
<keyword evidence="6 11" id="KW-0010">Activator</keyword>
<dbReference type="GO" id="GO:0070847">
    <property type="term" value="C:core mediator complex"/>
    <property type="evidence" value="ECO:0007669"/>
    <property type="project" value="TreeGrafter"/>
</dbReference>
<sequence length="250" mass="27147">MTTPSPDQIKTLEQSRQRLVQLTHSLGSLITSLNQSDPLPSWPSLQSQASIISSNLQTLSTQLSENHELLRSISAYPSPDFPTRTQGNILEQLLRTKLDPRVEDWVARGRKADIVSPPFTPGTGVGTVDGGNGNGGGLSEGDLAALWEWAPVEANSEARKRNWGGNFTLEERERGVQDVAAELGLRRVLEDDEESEEEEDEMDFGGFGKPEDAGVDNAAAATGEQAPVSPLVPMEEILRYMTTGVLPALR</sequence>
<evidence type="ECO:0000256" key="10">
    <source>
        <dbReference type="ARBA" id="ARBA00031261"/>
    </source>
</evidence>
<evidence type="ECO:0000256" key="2">
    <source>
        <dbReference type="ARBA" id="ARBA00005716"/>
    </source>
</evidence>
<keyword evidence="8 11" id="KW-0539">Nucleus</keyword>
<evidence type="ECO:0000256" key="9">
    <source>
        <dbReference type="ARBA" id="ARBA00025687"/>
    </source>
</evidence>
<dbReference type="GO" id="GO:0000978">
    <property type="term" value="F:RNA polymerase II cis-regulatory region sequence-specific DNA binding"/>
    <property type="evidence" value="ECO:0007669"/>
    <property type="project" value="TreeGrafter"/>
</dbReference>
<feature type="region of interest" description="Disordered" evidence="12">
    <location>
        <begin position="189"/>
        <end position="227"/>
    </location>
</feature>
<comment type="similarity">
    <text evidence="2 11">Belongs to the Mediator complex subunit 8 family.</text>
</comment>
<evidence type="ECO:0000256" key="6">
    <source>
        <dbReference type="ARBA" id="ARBA00023159"/>
    </source>
</evidence>
<name>A0A1L9TXA3_9EURO</name>
<dbReference type="Proteomes" id="UP000184356">
    <property type="component" value="Unassembled WGS sequence"/>
</dbReference>
<dbReference type="InterPro" id="IPR019364">
    <property type="entry name" value="Mediatior_Med8_fun/met"/>
</dbReference>
<dbReference type="GO" id="GO:0016592">
    <property type="term" value="C:mediator complex"/>
    <property type="evidence" value="ECO:0007669"/>
    <property type="project" value="InterPro"/>
</dbReference>
<dbReference type="FunFam" id="1.20.58.1710:FF:000002">
    <property type="entry name" value="Mediator of RNA polymerase II transcription subunit 8"/>
    <property type="match status" value="1"/>
</dbReference>
<dbReference type="VEuPathDB" id="FungiDB:ASPSYDRAFT_38766"/>
<proteinExistence type="inferred from homology"/>